<dbReference type="RefSeq" id="WP_190289587.1">
    <property type="nucleotide sequence ID" value="NZ_JABFCZ010000002.1"/>
</dbReference>
<dbReference type="PANTHER" id="PTHR43237">
    <property type="entry name" value="NADP-DEPENDENT MALIC ENZYME"/>
    <property type="match status" value="1"/>
</dbReference>
<comment type="similarity">
    <text evidence="1">Belongs to the malic enzymes family.</text>
</comment>
<dbReference type="Pfam" id="PF03949">
    <property type="entry name" value="Malic_M"/>
    <property type="match status" value="1"/>
</dbReference>
<feature type="binding site" evidence="4">
    <location>
        <position position="333"/>
    </location>
    <ligand>
        <name>(S)-malate</name>
        <dbReference type="ChEBI" id="CHEBI:15589"/>
    </ligand>
</feature>
<dbReference type="InterPro" id="IPR046346">
    <property type="entry name" value="Aminoacid_DH-like_N_sf"/>
</dbReference>
<keyword evidence="5" id="KW-0479">Metal-binding</keyword>
<protein>
    <submittedName>
        <fullName evidence="8">NADP-dependent malic enzyme</fullName>
    </submittedName>
</protein>
<dbReference type="Gene3D" id="3.40.50.10380">
    <property type="entry name" value="Malic enzyme, N-terminal domain"/>
    <property type="match status" value="1"/>
</dbReference>
<feature type="domain" description="Malic enzyme NAD-binding" evidence="6">
    <location>
        <begin position="168"/>
        <end position="401"/>
    </location>
</feature>
<dbReference type="GO" id="GO:0004470">
    <property type="term" value="F:malic enzyme activity"/>
    <property type="evidence" value="ECO:0007669"/>
    <property type="project" value="InterPro"/>
</dbReference>
<evidence type="ECO:0000313" key="9">
    <source>
        <dbReference type="Proteomes" id="UP000598467"/>
    </source>
</evidence>
<dbReference type="InterPro" id="IPR012302">
    <property type="entry name" value="Malic_NAD-bd"/>
</dbReference>
<comment type="caution">
    <text evidence="8">The sequence shown here is derived from an EMBL/GenBank/DDBJ whole genome shotgun (WGS) entry which is preliminary data.</text>
</comment>
<evidence type="ECO:0000256" key="1">
    <source>
        <dbReference type="ARBA" id="ARBA00008785"/>
    </source>
</evidence>
<accession>A0A926NR36</accession>
<name>A0A926NR36_9HYPH</name>
<feature type="binding site" evidence="5">
    <location>
        <position position="167"/>
    </location>
    <ligand>
        <name>a divalent metal cation</name>
        <dbReference type="ChEBI" id="CHEBI:60240"/>
    </ligand>
</feature>
<dbReference type="AlphaFoldDB" id="A0A926NR36"/>
<dbReference type="InterPro" id="IPR051674">
    <property type="entry name" value="Malate_Decarboxylase"/>
</dbReference>
<dbReference type="PIRSF" id="PIRSF000106">
    <property type="entry name" value="ME"/>
    <property type="match status" value="1"/>
</dbReference>
<dbReference type="InterPro" id="IPR045213">
    <property type="entry name" value="Malic_NAD-bd_bact_type"/>
</dbReference>
<feature type="active site" description="Proton donor" evidence="3">
    <location>
        <position position="44"/>
    </location>
</feature>
<feature type="active site" description="Proton acceptor" evidence="3">
    <location>
        <position position="99"/>
    </location>
</feature>
<dbReference type="InterPro" id="IPR001891">
    <property type="entry name" value="Malic_OxRdtase"/>
</dbReference>
<dbReference type="InterPro" id="IPR012301">
    <property type="entry name" value="Malic_N_dom"/>
</dbReference>
<dbReference type="GO" id="GO:0016616">
    <property type="term" value="F:oxidoreductase activity, acting on the CH-OH group of donors, NAD or NADP as acceptor"/>
    <property type="evidence" value="ECO:0007669"/>
    <property type="project" value="InterPro"/>
</dbReference>
<dbReference type="Proteomes" id="UP000598467">
    <property type="component" value="Unassembled WGS sequence"/>
</dbReference>
<keyword evidence="2" id="KW-0560">Oxidoreductase</keyword>
<organism evidence="8 9">
    <name type="scientific">Roseibium aggregatum</name>
    <dbReference type="NCBI Taxonomy" id="187304"/>
    <lineage>
        <taxon>Bacteria</taxon>
        <taxon>Pseudomonadati</taxon>
        <taxon>Pseudomonadota</taxon>
        <taxon>Alphaproteobacteria</taxon>
        <taxon>Hyphomicrobiales</taxon>
        <taxon>Stappiaceae</taxon>
        <taxon>Roseibium</taxon>
    </lineage>
</organism>
<feature type="domain" description="Malic enzyme N-terminal" evidence="7">
    <location>
        <begin position="23"/>
        <end position="156"/>
    </location>
</feature>
<dbReference type="SMART" id="SM00919">
    <property type="entry name" value="Malic_M"/>
    <property type="match status" value="1"/>
</dbReference>
<dbReference type="InterPro" id="IPR036291">
    <property type="entry name" value="NAD(P)-bd_dom_sf"/>
</dbReference>
<dbReference type="SMART" id="SM01274">
    <property type="entry name" value="malic"/>
    <property type="match status" value="1"/>
</dbReference>
<evidence type="ECO:0000259" key="7">
    <source>
        <dbReference type="SMART" id="SM01274"/>
    </source>
</evidence>
<dbReference type="InterPro" id="IPR037062">
    <property type="entry name" value="Malic_N_dom_sf"/>
</dbReference>
<evidence type="ECO:0000256" key="5">
    <source>
        <dbReference type="PIRSR" id="PIRSR000106-3"/>
    </source>
</evidence>
<dbReference type="SUPFAM" id="SSF51735">
    <property type="entry name" value="NAD(P)-binding Rossmann-fold domains"/>
    <property type="match status" value="1"/>
</dbReference>
<evidence type="ECO:0000256" key="2">
    <source>
        <dbReference type="ARBA" id="ARBA00023002"/>
    </source>
</evidence>
<gene>
    <name evidence="8" type="ORF">HK439_01435</name>
</gene>
<evidence type="ECO:0000256" key="4">
    <source>
        <dbReference type="PIRSR" id="PIRSR000106-2"/>
    </source>
</evidence>
<dbReference type="EMBL" id="JABFCZ010000002">
    <property type="protein sequence ID" value="MBD1544909.1"/>
    <property type="molecule type" value="Genomic_DNA"/>
</dbReference>
<reference evidence="8" key="1">
    <citation type="submission" date="2020-05" db="EMBL/GenBank/DDBJ databases">
        <title>Identification of trans-AT polyketide cluster in two marine bacteria, producers of a novel glutaramide-containing polyketide sesbanimide D and analogs.</title>
        <authorList>
            <person name="Kacar D."/>
            <person name="Rodriguez P."/>
            <person name="Canedo L."/>
            <person name="Gonzalez E."/>
            <person name="Galan B."/>
            <person name="De La Calle F."/>
            <person name="Garcia J.L."/>
        </authorList>
    </citation>
    <scope>NUCLEOTIDE SEQUENCE</scope>
    <source>
        <strain evidence="8">PHM038</strain>
    </source>
</reference>
<feature type="binding site" evidence="5">
    <location>
        <position position="142"/>
    </location>
    <ligand>
        <name>a divalent metal cation</name>
        <dbReference type="ChEBI" id="CHEBI:60240"/>
    </ligand>
</feature>
<dbReference type="Pfam" id="PF00390">
    <property type="entry name" value="malic"/>
    <property type="match status" value="1"/>
</dbReference>
<proteinExistence type="inferred from homology"/>
<dbReference type="Gene3D" id="3.40.50.720">
    <property type="entry name" value="NAD(P)-binding Rossmann-like Domain"/>
    <property type="match status" value="1"/>
</dbReference>
<dbReference type="SUPFAM" id="SSF53223">
    <property type="entry name" value="Aminoacid dehydrogenase-like, N-terminal domain"/>
    <property type="match status" value="1"/>
</dbReference>
<feature type="binding site" evidence="5">
    <location>
        <position position="141"/>
    </location>
    <ligand>
        <name>a divalent metal cation</name>
        <dbReference type="ChEBI" id="CHEBI:60240"/>
    </ligand>
</feature>
<comment type="cofactor">
    <cofactor evidence="5">
        <name>Mg(2+)</name>
        <dbReference type="ChEBI" id="CHEBI:18420"/>
    </cofactor>
    <cofactor evidence="5">
        <name>Mn(2+)</name>
        <dbReference type="ChEBI" id="CHEBI:29035"/>
    </cofactor>
    <text evidence="5">Divalent metal cations. Prefers magnesium or manganese.</text>
</comment>
<dbReference type="PANTHER" id="PTHR43237:SF4">
    <property type="entry name" value="NADP-DEPENDENT MALIC ENZYME"/>
    <property type="match status" value="1"/>
</dbReference>
<dbReference type="CDD" id="cd05311">
    <property type="entry name" value="NAD_bind_2_malic_enz"/>
    <property type="match status" value="1"/>
</dbReference>
<sequence>MSASKQPDRDLNTRSLERHKACGGKIQIAAKGRIASPEDLLIWYTPGVAAPSRAIAAEPETVFDYTNKANSVAVVSDGSRVLGLGNIGPEAALPVMEGKALLFKHFGGVDAVPICLDVHDEDGIVAAVKAIAPSFGGINLEDIATPKCFRILERLRKELSIPVWHDDQQGTATVALAGLLNALEIVGKDLATARIVLVGIGAANMALLRLLKAKGADLDGMIAVDSTGILSGKRHDIEDRQVDMREKWQVCCETNGTGLEGGIAEALRGADVCIAFSAPGPDTIPAAAIATMAQDAVVFACANPVPEIWPDAAKVAGARIVATGRGDFPNQVNNSLVFPGLFRGILDVRAGEITEDMQIAAAVTLSEVARRKGLSDEAILCSTDDLDAATEIAAAVGAEAVRVGIARLPSDFQTLKDGARERIQASRRLNALAAVE</sequence>
<feature type="binding site" evidence="4">
    <location>
        <position position="80"/>
    </location>
    <ligand>
        <name>(S)-malate</name>
        <dbReference type="ChEBI" id="CHEBI:15589"/>
    </ligand>
</feature>
<evidence type="ECO:0000313" key="8">
    <source>
        <dbReference type="EMBL" id="MBD1544909.1"/>
    </source>
</evidence>
<dbReference type="GO" id="GO:0046872">
    <property type="term" value="F:metal ion binding"/>
    <property type="evidence" value="ECO:0007669"/>
    <property type="project" value="UniProtKB-KW"/>
</dbReference>
<evidence type="ECO:0000256" key="3">
    <source>
        <dbReference type="PIRSR" id="PIRSR000106-1"/>
    </source>
</evidence>
<dbReference type="GO" id="GO:0051287">
    <property type="term" value="F:NAD binding"/>
    <property type="evidence" value="ECO:0007669"/>
    <property type="project" value="InterPro"/>
</dbReference>
<evidence type="ECO:0000259" key="6">
    <source>
        <dbReference type="SMART" id="SM00919"/>
    </source>
</evidence>